<dbReference type="AlphaFoldDB" id="A0A1H3CUC1"/>
<dbReference type="Gene3D" id="1.10.10.10">
    <property type="entry name" value="Winged helix-like DNA-binding domain superfamily/Winged helix DNA-binding domain"/>
    <property type="match status" value="1"/>
</dbReference>
<name>A0A1H3CUC1_9EURY</name>
<dbReference type="RefSeq" id="WP_089764138.1">
    <property type="nucleotide sequence ID" value="NZ_FNPB01000001.1"/>
</dbReference>
<gene>
    <name evidence="2" type="ORF">SAMN04487946_101200</name>
</gene>
<dbReference type="STRING" id="660517.SAMN04487946_101200"/>
<dbReference type="GO" id="GO:0003700">
    <property type="term" value="F:DNA-binding transcription factor activity"/>
    <property type="evidence" value="ECO:0007669"/>
    <property type="project" value="TreeGrafter"/>
</dbReference>
<dbReference type="PANTHER" id="PTHR33221:SF15">
    <property type="entry name" value="HTH-TYPE TRANSCRIPTIONAL REGULATOR YWGB-RELATED"/>
    <property type="match status" value="1"/>
</dbReference>
<dbReference type="InterPro" id="IPR005104">
    <property type="entry name" value="WHTH_HrcA_DNA-bd"/>
</dbReference>
<dbReference type="PANTHER" id="PTHR33221">
    <property type="entry name" value="WINGED HELIX-TURN-HELIX TRANSCRIPTIONAL REGULATOR, RRF2 FAMILY"/>
    <property type="match status" value="1"/>
</dbReference>
<dbReference type="Proteomes" id="UP000199170">
    <property type="component" value="Unassembled WGS sequence"/>
</dbReference>
<protein>
    <recommendedName>
        <fullName evidence="1">Winged helix-turn-helix transcription repressor HrcA DNA-binding domain-containing protein</fullName>
    </recommendedName>
</protein>
<dbReference type="InterPro" id="IPR036388">
    <property type="entry name" value="WH-like_DNA-bd_sf"/>
</dbReference>
<proteinExistence type="predicted"/>
<accession>A0A1H3CUC1</accession>
<dbReference type="InterPro" id="IPR000944">
    <property type="entry name" value="Tscrpt_reg_Rrf2"/>
</dbReference>
<dbReference type="Pfam" id="PF03444">
    <property type="entry name" value="WHD_HrcA"/>
    <property type="match status" value="1"/>
</dbReference>
<dbReference type="OrthoDB" id="64432at2157"/>
<reference evidence="3" key="1">
    <citation type="submission" date="2016-10" db="EMBL/GenBank/DDBJ databases">
        <authorList>
            <person name="Varghese N."/>
            <person name="Submissions S."/>
        </authorList>
    </citation>
    <scope>NUCLEOTIDE SEQUENCE [LARGE SCALE GENOMIC DNA]</scope>
    <source>
        <strain evidence="3">CGMCC 1.10118</strain>
    </source>
</reference>
<dbReference type="GO" id="GO:0005829">
    <property type="term" value="C:cytosol"/>
    <property type="evidence" value="ECO:0007669"/>
    <property type="project" value="TreeGrafter"/>
</dbReference>
<organism evidence="2 3">
    <name type="scientific">Halobellus clavatus</name>
    <dbReference type="NCBI Taxonomy" id="660517"/>
    <lineage>
        <taxon>Archaea</taxon>
        <taxon>Methanobacteriati</taxon>
        <taxon>Methanobacteriota</taxon>
        <taxon>Stenosarchaea group</taxon>
        <taxon>Halobacteria</taxon>
        <taxon>Halobacteriales</taxon>
        <taxon>Haloferacaceae</taxon>
        <taxon>Halobellus</taxon>
    </lineage>
</organism>
<sequence length="177" mass="18883">MAIPELTSSQKRILRSLVDLSSESERAVRGELIAEDIDRNPGTIRNQMQSLRALQLVEGIPGPKGGYKPTANAYEALDIEEMDEAAQVPVERNGGAVDGVNVEEIDLATVHHPDLCRAAVTFRGSVRRFSESDRVTVGPTPSTGLRLSGTVDAVKADESTLILSVGQMNTAAEQSAG</sequence>
<dbReference type="EMBL" id="FNPB01000001">
    <property type="protein sequence ID" value="SDX57660.1"/>
    <property type="molecule type" value="Genomic_DNA"/>
</dbReference>
<keyword evidence="3" id="KW-1185">Reference proteome</keyword>
<evidence type="ECO:0000313" key="3">
    <source>
        <dbReference type="Proteomes" id="UP000199170"/>
    </source>
</evidence>
<feature type="domain" description="Winged helix-turn-helix transcription repressor HrcA DNA-binding" evidence="1">
    <location>
        <begin position="5"/>
        <end position="82"/>
    </location>
</feature>
<evidence type="ECO:0000259" key="1">
    <source>
        <dbReference type="Pfam" id="PF03444"/>
    </source>
</evidence>
<evidence type="ECO:0000313" key="2">
    <source>
        <dbReference type="EMBL" id="SDX57660.1"/>
    </source>
</evidence>
<dbReference type="SUPFAM" id="SSF46785">
    <property type="entry name" value="Winged helix' DNA-binding domain"/>
    <property type="match status" value="1"/>
</dbReference>
<dbReference type="GO" id="GO:0003677">
    <property type="term" value="F:DNA binding"/>
    <property type="evidence" value="ECO:0007669"/>
    <property type="project" value="InterPro"/>
</dbReference>
<dbReference type="InterPro" id="IPR036390">
    <property type="entry name" value="WH_DNA-bd_sf"/>
</dbReference>